<organism evidence="2 3">
    <name type="scientific">Rhodocytophaga aerolata</name>
    <dbReference type="NCBI Taxonomy" id="455078"/>
    <lineage>
        <taxon>Bacteria</taxon>
        <taxon>Pseudomonadati</taxon>
        <taxon>Bacteroidota</taxon>
        <taxon>Cytophagia</taxon>
        <taxon>Cytophagales</taxon>
        <taxon>Rhodocytophagaceae</taxon>
        <taxon>Rhodocytophaga</taxon>
    </lineage>
</organism>
<keyword evidence="3" id="KW-1185">Reference proteome</keyword>
<dbReference type="Proteomes" id="UP001168528">
    <property type="component" value="Unassembled WGS sequence"/>
</dbReference>
<reference evidence="2" key="1">
    <citation type="submission" date="2023-07" db="EMBL/GenBank/DDBJ databases">
        <title>The genome sequence of Rhodocytophaga aerolata KACC 12507.</title>
        <authorList>
            <person name="Zhang X."/>
        </authorList>
    </citation>
    <scope>NUCLEOTIDE SEQUENCE</scope>
    <source>
        <strain evidence="2">KACC 12507</strain>
    </source>
</reference>
<dbReference type="InterPro" id="IPR036291">
    <property type="entry name" value="NAD(P)-bd_dom_sf"/>
</dbReference>
<feature type="domain" description="Saccharopine dehydrogenase NADP binding" evidence="1">
    <location>
        <begin position="3"/>
        <end position="125"/>
    </location>
</feature>
<dbReference type="Gene3D" id="3.30.360.10">
    <property type="entry name" value="Dihydrodipicolinate Reductase, domain 2"/>
    <property type="match status" value="1"/>
</dbReference>
<sequence>MKVILLGAGGMGRWAAHTAVSFKLITRLTVADHNLAYARQLADHCGSKAQAMALDVTDQRALLRALQAHDVVLNCVGPYYRFGLPTLKAAIEAGCHYLDLCDDWEPTLEILQLSEPARQAAITAIIGLGASPGISNLLAMKLATQFDYVEELYTGWHVESAFEVADSHAAIIHWVHQFTGQIAVYENGRQQSAKPLEGVTLNYPGVGERTFYTLGHPEAVTLPLSLPQLKISKNLMHMSHQTYEGIIQLAKAVNEGQMSVEQAAARIAQDQLDNPTLEDIIPAGSGAVPSLFAWAQGSSKGKREQRAIGLRAFAPGMGGMTGIPLAVGLYLLAEGQLTKRGVLTPEAAFNPDAFLHIFSQYCTYPKPVTPDELVYITSITI</sequence>
<evidence type="ECO:0000313" key="2">
    <source>
        <dbReference type="EMBL" id="MDO1451869.1"/>
    </source>
</evidence>
<dbReference type="RefSeq" id="WP_302042664.1">
    <property type="nucleotide sequence ID" value="NZ_JAUKPO010000107.1"/>
</dbReference>
<comment type="caution">
    <text evidence="2">The sequence shown here is derived from an EMBL/GenBank/DDBJ whole genome shotgun (WGS) entry which is preliminary data.</text>
</comment>
<dbReference type="EMBL" id="JAUKPO010000107">
    <property type="protein sequence ID" value="MDO1451869.1"/>
    <property type="molecule type" value="Genomic_DNA"/>
</dbReference>
<name>A0ABT8RK17_9BACT</name>
<dbReference type="Gene3D" id="3.40.50.720">
    <property type="entry name" value="NAD(P)-binding Rossmann-like Domain"/>
    <property type="match status" value="1"/>
</dbReference>
<dbReference type="InterPro" id="IPR005097">
    <property type="entry name" value="Sacchrp_dh_NADP-bd"/>
</dbReference>
<dbReference type="PANTHER" id="PTHR43796:SF2">
    <property type="entry name" value="CARBOXYNORSPERMIDINE SYNTHASE"/>
    <property type="match status" value="1"/>
</dbReference>
<proteinExistence type="predicted"/>
<accession>A0ABT8RK17</accession>
<evidence type="ECO:0000313" key="3">
    <source>
        <dbReference type="Proteomes" id="UP001168528"/>
    </source>
</evidence>
<protein>
    <submittedName>
        <fullName evidence="2">Saccharopine dehydrogenase NADP-binding domain-containing protein</fullName>
    </submittedName>
</protein>
<gene>
    <name evidence="2" type="ORF">Q0590_36710</name>
</gene>
<dbReference type="Pfam" id="PF03435">
    <property type="entry name" value="Sacchrp_dh_NADP"/>
    <property type="match status" value="1"/>
</dbReference>
<dbReference type="SUPFAM" id="SSF51735">
    <property type="entry name" value="NAD(P)-binding Rossmann-fold domains"/>
    <property type="match status" value="1"/>
</dbReference>
<dbReference type="PANTHER" id="PTHR43796">
    <property type="entry name" value="CARBOXYNORSPERMIDINE SYNTHASE"/>
    <property type="match status" value="1"/>
</dbReference>
<evidence type="ECO:0000259" key="1">
    <source>
        <dbReference type="Pfam" id="PF03435"/>
    </source>
</evidence>